<evidence type="ECO:0000256" key="1">
    <source>
        <dbReference type="ARBA" id="ARBA00004496"/>
    </source>
</evidence>
<accession>A0ABW5R4M1</accession>
<dbReference type="EMBL" id="JBHUMY010000043">
    <property type="protein sequence ID" value="MFD2663457.1"/>
    <property type="molecule type" value="Genomic_DNA"/>
</dbReference>
<comment type="similarity">
    <text evidence="2 10">Belongs to the D-alanine--D-alanine ligase family.</text>
</comment>
<evidence type="ECO:0000256" key="11">
    <source>
        <dbReference type="PROSITE-ProRule" id="PRU00409"/>
    </source>
</evidence>
<keyword evidence="7 10" id="KW-0133">Cell shape</keyword>
<keyword evidence="14" id="KW-1185">Reference proteome</keyword>
<dbReference type="Pfam" id="PF07478">
    <property type="entry name" value="Dala_Dala_lig_C"/>
    <property type="match status" value="1"/>
</dbReference>
<dbReference type="InterPro" id="IPR013815">
    <property type="entry name" value="ATP_grasp_subdomain_1"/>
</dbReference>
<dbReference type="NCBIfam" id="TIGR01205">
    <property type="entry name" value="D_ala_D_alaTIGR"/>
    <property type="match status" value="1"/>
</dbReference>
<evidence type="ECO:0000256" key="4">
    <source>
        <dbReference type="ARBA" id="ARBA00022598"/>
    </source>
</evidence>
<dbReference type="PANTHER" id="PTHR23132:SF23">
    <property type="entry name" value="D-ALANINE--D-ALANINE LIGASE B"/>
    <property type="match status" value="1"/>
</dbReference>
<evidence type="ECO:0000313" key="13">
    <source>
        <dbReference type="EMBL" id="MFD2663457.1"/>
    </source>
</evidence>
<dbReference type="PANTHER" id="PTHR23132">
    <property type="entry name" value="D-ALANINE--D-ALANINE LIGASE"/>
    <property type="match status" value="1"/>
</dbReference>
<evidence type="ECO:0000256" key="9">
    <source>
        <dbReference type="ARBA" id="ARBA00023316"/>
    </source>
</evidence>
<dbReference type="SMART" id="SM01209">
    <property type="entry name" value="GARS_A"/>
    <property type="match status" value="1"/>
</dbReference>
<evidence type="ECO:0000256" key="8">
    <source>
        <dbReference type="ARBA" id="ARBA00022984"/>
    </source>
</evidence>
<keyword evidence="8 10" id="KW-0573">Peptidoglycan synthesis</keyword>
<evidence type="ECO:0000313" key="14">
    <source>
        <dbReference type="Proteomes" id="UP001597493"/>
    </source>
</evidence>
<dbReference type="PROSITE" id="PS00843">
    <property type="entry name" value="DALA_DALA_LIGASE_1"/>
    <property type="match status" value="1"/>
</dbReference>
<gene>
    <name evidence="10" type="primary">ddl</name>
    <name evidence="13" type="ORF">ACFSW5_24775</name>
</gene>
<comment type="subcellular location">
    <subcellularLocation>
        <location evidence="1 10">Cytoplasm</location>
    </subcellularLocation>
</comment>
<comment type="pathway">
    <text evidence="10">Cell wall biogenesis; peptidoglycan biosynthesis.</text>
</comment>
<dbReference type="HAMAP" id="MF_00047">
    <property type="entry name" value="Dala_Dala_lig"/>
    <property type="match status" value="1"/>
</dbReference>
<evidence type="ECO:0000256" key="6">
    <source>
        <dbReference type="ARBA" id="ARBA00022840"/>
    </source>
</evidence>
<keyword evidence="5 11" id="KW-0547">Nucleotide-binding</keyword>
<evidence type="ECO:0000256" key="10">
    <source>
        <dbReference type="HAMAP-Rule" id="MF_00047"/>
    </source>
</evidence>
<evidence type="ECO:0000256" key="2">
    <source>
        <dbReference type="ARBA" id="ARBA00010871"/>
    </source>
</evidence>
<feature type="domain" description="ATP-grasp" evidence="12">
    <location>
        <begin position="99"/>
        <end position="293"/>
    </location>
</feature>
<reference evidence="14" key="1">
    <citation type="journal article" date="2019" name="Int. J. Syst. Evol. Microbiol.">
        <title>The Global Catalogue of Microorganisms (GCM) 10K type strain sequencing project: providing services to taxonomists for standard genome sequencing and annotation.</title>
        <authorList>
            <consortium name="The Broad Institute Genomics Platform"/>
            <consortium name="The Broad Institute Genome Sequencing Center for Infectious Disease"/>
            <person name="Wu L."/>
            <person name="Ma J."/>
        </authorList>
    </citation>
    <scope>NUCLEOTIDE SEQUENCE [LARGE SCALE GENOMIC DNA]</scope>
    <source>
        <strain evidence="14">TISTR 1827</strain>
    </source>
</reference>
<dbReference type="Gene3D" id="3.40.50.20">
    <property type="match status" value="1"/>
</dbReference>
<dbReference type="InterPro" id="IPR016185">
    <property type="entry name" value="PreATP-grasp_dom_sf"/>
</dbReference>
<evidence type="ECO:0000259" key="12">
    <source>
        <dbReference type="PROSITE" id="PS50975"/>
    </source>
</evidence>
<dbReference type="NCBIfam" id="NF002378">
    <property type="entry name" value="PRK01372.1"/>
    <property type="match status" value="1"/>
</dbReference>
<dbReference type="SUPFAM" id="SSF56059">
    <property type="entry name" value="Glutathione synthetase ATP-binding domain-like"/>
    <property type="match status" value="1"/>
</dbReference>
<dbReference type="PROSITE" id="PS50975">
    <property type="entry name" value="ATP_GRASP"/>
    <property type="match status" value="1"/>
</dbReference>
<dbReference type="EC" id="6.3.2.4" evidence="10"/>
<keyword evidence="9 10" id="KW-0961">Cell wall biogenesis/degradation</keyword>
<organism evidence="13 14">
    <name type="scientific">Paenibacillus thailandensis</name>
    <dbReference type="NCBI Taxonomy" id="393250"/>
    <lineage>
        <taxon>Bacteria</taxon>
        <taxon>Bacillati</taxon>
        <taxon>Bacillota</taxon>
        <taxon>Bacilli</taxon>
        <taxon>Bacillales</taxon>
        <taxon>Paenibacillaceae</taxon>
        <taxon>Paenibacillus</taxon>
    </lineage>
</organism>
<comment type="caution">
    <text evidence="13">The sequence shown here is derived from an EMBL/GenBank/DDBJ whole genome shotgun (WGS) entry which is preliminary data.</text>
</comment>
<dbReference type="SUPFAM" id="SSF52440">
    <property type="entry name" value="PreATP-grasp domain"/>
    <property type="match status" value="1"/>
</dbReference>
<dbReference type="RefSeq" id="WP_379279523.1">
    <property type="nucleotide sequence ID" value="NZ_JBHUGT010000055.1"/>
</dbReference>
<sequence>MKVGVIMGGMSSERQISLLTGQEMVNNLNKEKYEVKPIVINNKMDLIEQSAGLDIALLALHGKYGEDGTVQATLDSLGIPYTGCGVLSSGVCMDKDMTKKLLRFEGVATGDWAMVGSLEELSAPAVERLGFPVVVKPNLGGSSIGTRIARTPAELKSAVQEALKWDSAIMVEQFIGGDEITCPILNGKLLPIVAIKPSGEFFDYTSKYEDGAADEKVVELPRELHDKVEAAALASYKALKCSVYARIDMIVKDGVPYVLEINTLPGLTRNSLLPKSAAAAGIPFGKLLDYIIDYSLEERKKEERILSTQA</sequence>
<evidence type="ECO:0000256" key="5">
    <source>
        <dbReference type="ARBA" id="ARBA00022741"/>
    </source>
</evidence>
<dbReference type="Gene3D" id="3.30.1490.20">
    <property type="entry name" value="ATP-grasp fold, A domain"/>
    <property type="match status" value="1"/>
</dbReference>
<keyword evidence="6 11" id="KW-0067">ATP-binding</keyword>
<dbReference type="InterPro" id="IPR011761">
    <property type="entry name" value="ATP-grasp"/>
</dbReference>
<dbReference type="PIRSF" id="PIRSF039102">
    <property type="entry name" value="Ddl/VanB"/>
    <property type="match status" value="1"/>
</dbReference>
<name>A0ABW5R4M1_9BACL</name>
<dbReference type="Proteomes" id="UP001597493">
    <property type="component" value="Unassembled WGS sequence"/>
</dbReference>
<dbReference type="InterPro" id="IPR000291">
    <property type="entry name" value="D-Ala_lig_Van_CS"/>
</dbReference>
<dbReference type="Gene3D" id="3.30.470.20">
    <property type="entry name" value="ATP-grasp fold, B domain"/>
    <property type="match status" value="1"/>
</dbReference>
<dbReference type="InterPro" id="IPR011127">
    <property type="entry name" value="Dala_Dala_lig_N"/>
</dbReference>
<keyword evidence="4 10" id="KW-0436">Ligase</keyword>
<dbReference type="InterPro" id="IPR005905">
    <property type="entry name" value="D_ala_D_ala"/>
</dbReference>
<dbReference type="PROSITE" id="PS00844">
    <property type="entry name" value="DALA_DALA_LIGASE_2"/>
    <property type="match status" value="1"/>
</dbReference>
<dbReference type="Pfam" id="PF01820">
    <property type="entry name" value="Dala_Dala_lig_N"/>
    <property type="match status" value="2"/>
</dbReference>
<dbReference type="InterPro" id="IPR011095">
    <property type="entry name" value="Dala_Dala_lig_C"/>
</dbReference>
<dbReference type="GO" id="GO:0008716">
    <property type="term" value="F:D-alanine-D-alanine ligase activity"/>
    <property type="evidence" value="ECO:0007669"/>
    <property type="project" value="UniProtKB-EC"/>
</dbReference>
<proteinExistence type="inferred from homology"/>
<comment type="function">
    <text evidence="10">Cell wall formation.</text>
</comment>
<protein>
    <recommendedName>
        <fullName evidence="10">D-alanine--D-alanine ligase</fullName>
        <ecNumber evidence="10">6.3.2.4</ecNumber>
    </recommendedName>
    <alternativeName>
        <fullName evidence="10">D-Ala-D-Ala ligase</fullName>
    </alternativeName>
    <alternativeName>
        <fullName evidence="10">D-alanylalanine synthetase</fullName>
    </alternativeName>
</protein>
<keyword evidence="3 10" id="KW-0963">Cytoplasm</keyword>
<evidence type="ECO:0000256" key="7">
    <source>
        <dbReference type="ARBA" id="ARBA00022960"/>
    </source>
</evidence>
<evidence type="ECO:0000256" key="3">
    <source>
        <dbReference type="ARBA" id="ARBA00022490"/>
    </source>
</evidence>
<comment type="catalytic activity">
    <reaction evidence="10">
        <text>2 D-alanine + ATP = D-alanyl-D-alanine + ADP + phosphate + H(+)</text>
        <dbReference type="Rhea" id="RHEA:11224"/>
        <dbReference type="ChEBI" id="CHEBI:15378"/>
        <dbReference type="ChEBI" id="CHEBI:30616"/>
        <dbReference type="ChEBI" id="CHEBI:43474"/>
        <dbReference type="ChEBI" id="CHEBI:57416"/>
        <dbReference type="ChEBI" id="CHEBI:57822"/>
        <dbReference type="ChEBI" id="CHEBI:456216"/>
        <dbReference type="EC" id="6.3.2.4"/>
    </reaction>
</comment>